<name>A0A8H2WWB7_9AGAM</name>
<reference evidence="2" key="1">
    <citation type="submission" date="2021-01" db="EMBL/GenBank/DDBJ databases">
        <authorList>
            <person name="Kaushik A."/>
        </authorList>
    </citation>
    <scope>NUCLEOTIDE SEQUENCE</scope>
    <source>
        <strain evidence="2">AG1-1C</strain>
    </source>
</reference>
<evidence type="ECO:0000313" key="2">
    <source>
        <dbReference type="EMBL" id="CAE6404534.1"/>
    </source>
</evidence>
<organism evidence="2 3">
    <name type="scientific">Rhizoctonia solani</name>
    <dbReference type="NCBI Taxonomy" id="456999"/>
    <lineage>
        <taxon>Eukaryota</taxon>
        <taxon>Fungi</taxon>
        <taxon>Dikarya</taxon>
        <taxon>Basidiomycota</taxon>
        <taxon>Agaricomycotina</taxon>
        <taxon>Agaricomycetes</taxon>
        <taxon>Cantharellales</taxon>
        <taxon>Ceratobasidiaceae</taxon>
        <taxon>Rhizoctonia</taxon>
    </lineage>
</organism>
<dbReference type="Proteomes" id="UP000663846">
    <property type="component" value="Unassembled WGS sequence"/>
</dbReference>
<feature type="domain" description="BTB" evidence="1">
    <location>
        <begin position="11"/>
        <end position="104"/>
    </location>
</feature>
<evidence type="ECO:0000259" key="1">
    <source>
        <dbReference type="Pfam" id="PF00651"/>
    </source>
</evidence>
<dbReference type="InterPro" id="IPR011333">
    <property type="entry name" value="SKP1/BTB/POZ_sf"/>
</dbReference>
<proteinExistence type="predicted"/>
<sequence>MRPLFEVSKGGDLTVRPTDNVTICAHSTLLRLASSVLDAMLFNCTAADVLKLSENAVDLSIIFEFIYPTKNPTMASCEILDNCLKLAQKYDIQSVFAKLDTSLQTPFFQPAARLSTCAAVPAAECQGGGCVGLWGK</sequence>
<gene>
    <name evidence="2" type="ORF">RDB_LOCUS59748</name>
</gene>
<dbReference type="AlphaFoldDB" id="A0A8H2WWB7"/>
<dbReference type="EMBL" id="CAJMWS010000307">
    <property type="protein sequence ID" value="CAE6404534.1"/>
    <property type="molecule type" value="Genomic_DNA"/>
</dbReference>
<dbReference type="Pfam" id="PF00651">
    <property type="entry name" value="BTB"/>
    <property type="match status" value="1"/>
</dbReference>
<dbReference type="Gene3D" id="3.30.710.10">
    <property type="entry name" value="Potassium Channel Kv1.1, Chain A"/>
    <property type="match status" value="1"/>
</dbReference>
<accession>A0A8H2WWB7</accession>
<protein>
    <recommendedName>
        <fullName evidence="1">BTB domain-containing protein</fullName>
    </recommendedName>
</protein>
<evidence type="ECO:0000313" key="3">
    <source>
        <dbReference type="Proteomes" id="UP000663846"/>
    </source>
</evidence>
<dbReference type="SUPFAM" id="SSF54695">
    <property type="entry name" value="POZ domain"/>
    <property type="match status" value="1"/>
</dbReference>
<dbReference type="InterPro" id="IPR000210">
    <property type="entry name" value="BTB/POZ_dom"/>
</dbReference>
<comment type="caution">
    <text evidence="2">The sequence shown here is derived from an EMBL/GenBank/DDBJ whole genome shotgun (WGS) entry which is preliminary data.</text>
</comment>